<dbReference type="PROSITE" id="PS50125">
    <property type="entry name" value="GUANYLATE_CYCLASE_2"/>
    <property type="match status" value="1"/>
</dbReference>
<feature type="chain" id="PRO_5032888317" description="Guanylate cyclase" evidence="16">
    <location>
        <begin position="20"/>
        <end position="1279"/>
    </location>
</feature>
<dbReference type="SUPFAM" id="SSF55073">
    <property type="entry name" value="Nucleotide cyclase"/>
    <property type="match status" value="1"/>
</dbReference>
<evidence type="ECO:0000256" key="11">
    <source>
        <dbReference type="ARBA" id="ARBA00023180"/>
    </source>
</evidence>
<evidence type="ECO:0000256" key="13">
    <source>
        <dbReference type="ARBA" id="ARBA00023293"/>
    </source>
</evidence>
<keyword evidence="6" id="KW-0547">Nucleotide-binding</keyword>
<dbReference type="Proteomes" id="UP000596742">
    <property type="component" value="Unassembled WGS sequence"/>
</dbReference>
<dbReference type="GO" id="GO:0005886">
    <property type="term" value="C:plasma membrane"/>
    <property type="evidence" value="ECO:0007669"/>
    <property type="project" value="TreeGrafter"/>
</dbReference>
<evidence type="ECO:0000256" key="10">
    <source>
        <dbReference type="ARBA" id="ARBA00023170"/>
    </source>
</evidence>
<evidence type="ECO:0000313" key="19">
    <source>
        <dbReference type="EMBL" id="VDI45967.1"/>
    </source>
</evidence>
<evidence type="ECO:0000256" key="5">
    <source>
        <dbReference type="ARBA" id="ARBA00022729"/>
    </source>
</evidence>
<evidence type="ECO:0000259" key="17">
    <source>
        <dbReference type="PROSITE" id="PS50011"/>
    </source>
</evidence>
<comment type="caution">
    <text evidence="19">The sequence shown here is derived from an EMBL/GenBank/DDBJ whole genome shotgun (WGS) entry which is preliminary data.</text>
</comment>
<proteinExistence type="inferred from homology"/>
<sequence length="1279" mass="146295">MKTFSIIIWIDILSVLCNTNLTNDEKEHMDLLKEYSKVTNVRDINGNFTTDDFTINTNLTTVEKDKLKISFLSSVSIGQGMGKFYAGAYYRAIEDIKRNSSILPNYTIETHFQDTANNYLKALNDMTHLYVKGTTGFIGPEGICSHAAIMAASWNLPMLGYMAVMRCHDSSTTEPDIYHDRERRTFVRIQPSTSKVSKSIISLIQHYKWKIITMIVGSSPVWNKTADSLSILARERGIAITQIESFKEPYSVMVHGKQTNENNSKMRRLLDKTFQHTRIYVFLGDYHALIDFVRAMHAKPETNTGEYVVISADQKPYFPGSDNKYFLRQPYETELKERHIKAFHPLMLLAPRAATSPEWGEFLDDVRKRNTKSPINLPVFPGNLNTEQQVPIFAAYLYDAVRIYIDAIEEVLRLNGSISNGSAVVGVMRDRTYRSIQGYDFYIDSYGDSEGNYSLLRLTETDDKLSLRPVGVYQMNATGHKIPSFIEERKVEWLLGYTPKDQPDCGFDGEKCLYQIDWRIATICSVVVAAMLVAGGFVLRHYLYEQKLAKLLWKIEYKDLMLVDSVEEVLPHTRPLKENHRTSRSFFPALNTKHFEPFNGVQKHRNCKRRSLSSLKYLIGPEEPERTTLLGVTKPTKKNSVSYEKKVLIGSYKGTVVSIKQIFKKNVDINRTLKKQLQLRKELNNDNVNRFIGACVETPHLFVITQYCARGSLFDILQNADLNLDDMFIASLVADLIKGMIFIHESELQYHGNLKSSNCLVDSRWVLQVSDFGLQQLIGNTTQHKSDSFYNCEGLLWTAPELLRNKYNSNYGTPKGDIYSFAIIMYEIHGRLGPWGRTDFAPKEIIHRVKMGEDPPYRPNTNLLMCEEYISTCIHDCWNEDPEQRPDFKFIKYRLKPMHQGLKANIFDNMLAIMEKYANNLEEVVAQRTQQLSEEKKMTENLLFRMLPRSVANQLRNGEMVEPEHYECASVYFSDIVGFTSLSAESTPMQVIDMLNDLYTCFDSIIGHYDVYKVETIGDAYMVVSGLPIRNGNNHAGEIASMSLHLLSAIKSFRIKHRPDDTLKLRIGIHSGPCVAGVVGLKMPRYTLFGDTINTASRMETTGIPLKIHCSKECKDILDILDGYHLSERGYVNMKGKGEKFTYFLESEDAIIRRKRITMMSVYSYHDRRSNLEIDHATFPNYFDNYLVNGTNHKHCNGFVKHIDPTNAHDLKHFIDTKEQNGNLVNSVPCSPCDNSCKPPTFTLRPPPTTPVLETMPLMNVKWQLNNAGYVGPDVEDVL</sequence>
<dbReference type="Gene3D" id="3.40.50.2300">
    <property type="match status" value="2"/>
</dbReference>
<protein>
    <recommendedName>
        <fullName evidence="3 15">Guanylate cyclase</fullName>
        <ecNumber evidence="3 15">4.6.1.2</ecNumber>
    </recommendedName>
</protein>
<reference evidence="19" key="1">
    <citation type="submission" date="2018-11" db="EMBL/GenBank/DDBJ databases">
        <authorList>
            <person name="Alioto T."/>
            <person name="Alioto T."/>
        </authorList>
    </citation>
    <scope>NUCLEOTIDE SEQUENCE</scope>
</reference>
<keyword evidence="4" id="KW-0812">Transmembrane</keyword>
<dbReference type="GO" id="GO:0035556">
    <property type="term" value="P:intracellular signal transduction"/>
    <property type="evidence" value="ECO:0007669"/>
    <property type="project" value="InterPro"/>
</dbReference>
<keyword evidence="7" id="KW-1133">Transmembrane helix</keyword>
<feature type="domain" description="Guanylate cyclase" evidence="18">
    <location>
        <begin position="970"/>
        <end position="1100"/>
    </location>
</feature>
<evidence type="ECO:0000256" key="12">
    <source>
        <dbReference type="ARBA" id="ARBA00023239"/>
    </source>
</evidence>
<evidence type="ECO:0000313" key="20">
    <source>
        <dbReference type="Proteomes" id="UP000596742"/>
    </source>
</evidence>
<comment type="similarity">
    <text evidence="14">Belongs to the adenylyl cyclase class-4/guanylyl cyclase family.</text>
</comment>
<dbReference type="CDD" id="cd07302">
    <property type="entry name" value="CHD"/>
    <property type="match status" value="1"/>
</dbReference>
<dbReference type="Pfam" id="PF07714">
    <property type="entry name" value="PK_Tyr_Ser-Thr"/>
    <property type="match status" value="1"/>
</dbReference>
<dbReference type="InterPro" id="IPR028082">
    <property type="entry name" value="Peripla_BP_I"/>
</dbReference>
<dbReference type="GO" id="GO:0007168">
    <property type="term" value="P:receptor guanylyl cyclase signaling pathway"/>
    <property type="evidence" value="ECO:0007669"/>
    <property type="project" value="TreeGrafter"/>
</dbReference>
<evidence type="ECO:0000256" key="1">
    <source>
        <dbReference type="ARBA" id="ARBA00001436"/>
    </source>
</evidence>
<evidence type="ECO:0000256" key="15">
    <source>
        <dbReference type="RuleBase" id="RU003431"/>
    </source>
</evidence>
<dbReference type="GO" id="GO:0004016">
    <property type="term" value="F:adenylate cyclase activity"/>
    <property type="evidence" value="ECO:0007669"/>
    <property type="project" value="TreeGrafter"/>
</dbReference>
<dbReference type="SUPFAM" id="SSF53822">
    <property type="entry name" value="Periplasmic binding protein-like I"/>
    <property type="match status" value="1"/>
</dbReference>
<keyword evidence="10" id="KW-0675">Receptor</keyword>
<keyword evidence="13 15" id="KW-0141">cGMP biosynthesis</keyword>
<dbReference type="GO" id="GO:0001653">
    <property type="term" value="F:peptide receptor activity"/>
    <property type="evidence" value="ECO:0007669"/>
    <property type="project" value="TreeGrafter"/>
</dbReference>
<dbReference type="InterPro" id="IPR018297">
    <property type="entry name" value="A/G_cyclase_CS"/>
</dbReference>
<dbReference type="FunFam" id="1.10.510.10:FF:000420">
    <property type="entry name" value="Guanylate cyclase"/>
    <property type="match status" value="1"/>
</dbReference>
<dbReference type="Gene3D" id="1.10.510.10">
    <property type="entry name" value="Transferase(Phosphotransferase) domain 1"/>
    <property type="match status" value="1"/>
</dbReference>
<dbReference type="PANTHER" id="PTHR11920">
    <property type="entry name" value="GUANYLYL CYCLASE"/>
    <property type="match status" value="1"/>
</dbReference>
<dbReference type="GO" id="GO:0004383">
    <property type="term" value="F:guanylate cyclase activity"/>
    <property type="evidence" value="ECO:0007669"/>
    <property type="project" value="UniProtKB-EC"/>
</dbReference>
<dbReference type="InterPro" id="IPR001245">
    <property type="entry name" value="Ser-Thr/Tyr_kinase_cat_dom"/>
</dbReference>
<evidence type="ECO:0000256" key="7">
    <source>
        <dbReference type="ARBA" id="ARBA00022989"/>
    </source>
</evidence>
<dbReference type="GO" id="GO:0005524">
    <property type="term" value="F:ATP binding"/>
    <property type="evidence" value="ECO:0007669"/>
    <property type="project" value="InterPro"/>
</dbReference>
<dbReference type="EC" id="4.6.1.2" evidence="3 15"/>
<feature type="signal peptide" evidence="16">
    <location>
        <begin position="1"/>
        <end position="19"/>
    </location>
</feature>
<gene>
    <name evidence="19" type="ORF">MGAL_10B014900</name>
</gene>
<keyword evidence="5 16" id="KW-0732">Signal</keyword>
<dbReference type="InterPro" id="IPR001054">
    <property type="entry name" value="A/G_cyclase"/>
</dbReference>
<dbReference type="PROSITE" id="PS50011">
    <property type="entry name" value="PROTEIN_KINASE_DOM"/>
    <property type="match status" value="1"/>
</dbReference>
<dbReference type="PROSITE" id="PS00452">
    <property type="entry name" value="GUANYLATE_CYCLASE_1"/>
    <property type="match status" value="1"/>
</dbReference>
<dbReference type="Pfam" id="PF00211">
    <property type="entry name" value="Guanylate_cyc"/>
    <property type="match status" value="1"/>
</dbReference>
<dbReference type="PANTHER" id="PTHR11920:SF501">
    <property type="entry name" value="GUANYLATE CYCLASE 32E"/>
    <property type="match status" value="1"/>
</dbReference>
<evidence type="ECO:0000256" key="3">
    <source>
        <dbReference type="ARBA" id="ARBA00012202"/>
    </source>
</evidence>
<evidence type="ECO:0000256" key="14">
    <source>
        <dbReference type="RuleBase" id="RU000405"/>
    </source>
</evidence>
<feature type="domain" description="Protein kinase" evidence="17">
    <location>
        <begin position="633"/>
        <end position="902"/>
    </location>
</feature>
<evidence type="ECO:0000256" key="2">
    <source>
        <dbReference type="ARBA" id="ARBA00004479"/>
    </source>
</evidence>
<name>A0A8B6FC86_MYTGA</name>
<dbReference type="Pfam" id="PF01094">
    <property type="entry name" value="ANF_receptor"/>
    <property type="match status" value="1"/>
</dbReference>
<dbReference type="Gene3D" id="6.10.250.780">
    <property type="match status" value="1"/>
</dbReference>
<dbReference type="SUPFAM" id="SSF56112">
    <property type="entry name" value="Protein kinase-like (PK-like)"/>
    <property type="match status" value="1"/>
</dbReference>
<dbReference type="FunFam" id="3.30.70.1230:FF:000004">
    <property type="entry name" value="Guanylate cyclase"/>
    <property type="match status" value="1"/>
</dbReference>
<keyword evidence="8" id="KW-0342">GTP-binding</keyword>
<dbReference type="EMBL" id="UYJE01006443">
    <property type="protein sequence ID" value="VDI45967.1"/>
    <property type="molecule type" value="Genomic_DNA"/>
</dbReference>
<dbReference type="OrthoDB" id="1890790at2759"/>
<keyword evidence="9" id="KW-0472">Membrane</keyword>
<dbReference type="InterPro" id="IPR001828">
    <property type="entry name" value="ANF_lig-bd_rcpt"/>
</dbReference>
<dbReference type="GO" id="GO:0004672">
    <property type="term" value="F:protein kinase activity"/>
    <property type="evidence" value="ECO:0007669"/>
    <property type="project" value="InterPro"/>
</dbReference>
<comment type="subcellular location">
    <subcellularLocation>
        <location evidence="2">Membrane</location>
        <topology evidence="2">Single-pass type I membrane protein</topology>
    </subcellularLocation>
</comment>
<dbReference type="SMART" id="SM00044">
    <property type="entry name" value="CYCc"/>
    <property type="match status" value="1"/>
</dbReference>
<dbReference type="GO" id="GO:0005525">
    <property type="term" value="F:GTP binding"/>
    <property type="evidence" value="ECO:0007669"/>
    <property type="project" value="UniProtKB-KW"/>
</dbReference>
<dbReference type="InterPro" id="IPR050401">
    <property type="entry name" value="Cyclic_nucleotide_synthase"/>
</dbReference>
<evidence type="ECO:0000256" key="9">
    <source>
        <dbReference type="ARBA" id="ARBA00023136"/>
    </source>
</evidence>
<evidence type="ECO:0000256" key="6">
    <source>
        <dbReference type="ARBA" id="ARBA00022741"/>
    </source>
</evidence>
<keyword evidence="11" id="KW-0325">Glycoprotein</keyword>
<organism evidence="19 20">
    <name type="scientific">Mytilus galloprovincialis</name>
    <name type="common">Mediterranean mussel</name>
    <dbReference type="NCBI Taxonomy" id="29158"/>
    <lineage>
        <taxon>Eukaryota</taxon>
        <taxon>Metazoa</taxon>
        <taxon>Spiralia</taxon>
        <taxon>Lophotrochozoa</taxon>
        <taxon>Mollusca</taxon>
        <taxon>Bivalvia</taxon>
        <taxon>Autobranchia</taxon>
        <taxon>Pteriomorphia</taxon>
        <taxon>Mytilida</taxon>
        <taxon>Mytiloidea</taxon>
        <taxon>Mytilidae</taxon>
        <taxon>Mytilinae</taxon>
        <taxon>Mytilus</taxon>
    </lineage>
</organism>
<evidence type="ECO:0000256" key="8">
    <source>
        <dbReference type="ARBA" id="ARBA00023134"/>
    </source>
</evidence>
<keyword evidence="20" id="KW-1185">Reference proteome</keyword>
<evidence type="ECO:0000256" key="4">
    <source>
        <dbReference type="ARBA" id="ARBA00022692"/>
    </source>
</evidence>
<evidence type="ECO:0000259" key="18">
    <source>
        <dbReference type="PROSITE" id="PS50125"/>
    </source>
</evidence>
<dbReference type="InterPro" id="IPR000719">
    <property type="entry name" value="Prot_kinase_dom"/>
</dbReference>
<dbReference type="InterPro" id="IPR011009">
    <property type="entry name" value="Kinase-like_dom_sf"/>
</dbReference>
<dbReference type="AlphaFoldDB" id="A0A8B6FC86"/>
<comment type="catalytic activity">
    <reaction evidence="1 15">
        <text>GTP = 3',5'-cyclic GMP + diphosphate</text>
        <dbReference type="Rhea" id="RHEA:13665"/>
        <dbReference type="ChEBI" id="CHEBI:33019"/>
        <dbReference type="ChEBI" id="CHEBI:37565"/>
        <dbReference type="ChEBI" id="CHEBI:57746"/>
        <dbReference type="EC" id="4.6.1.2"/>
    </reaction>
</comment>
<accession>A0A8B6FC86</accession>
<dbReference type="InterPro" id="IPR029787">
    <property type="entry name" value="Nucleotide_cyclase"/>
</dbReference>
<keyword evidence="12 14" id="KW-0456">Lyase</keyword>
<dbReference type="Gene3D" id="3.30.70.1230">
    <property type="entry name" value="Nucleotide cyclase"/>
    <property type="match status" value="1"/>
</dbReference>
<evidence type="ECO:0000256" key="16">
    <source>
        <dbReference type="SAM" id="SignalP"/>
    </source>
</evidence>